<dbReference type="Pfam" id="PF00179">
    <property type="entry name" value="UQ_con"/>
    <property type="match status" value="1"/>
</dbReference>
<dbReference type="InterPro" id="IPR000608">
    <property type="entry name" value="UBC"/>
</dbReference>
<evidence type="ECO:0000313" key="5">
    <source>
        <dbReference type="Proteomes" id="UP000070412"/>
    </source>
</evidence>
<evidence type="ECO:0000256" key="1">
    <source>
        <dbReference type="SAM" id="MobiDB-lite"/>
    </source>
</evidence>
<reference evidence="4" key="3">
    <citation type="submission" date="2022-06" db="UniProtKB">
        <authorList>
            <consortium name="EnsemblMetazoa"/>
        </authorList>
    </citation>
    <scope>IDENTIFICATION</scope>
</reference>
<proteinExistence type="predicted"/>
<dbReference type="AlphaFoldDB" id="A0A834VD29"/>
<dbReference type="Gene3D" id="3.10.110.10">
    <property type="entry name" value="Ubiquitin Conjugating Enzyme"/>
    <property type="match status" value="1"/>
</dbReference>
<dbReference type="SUPFAM" id="SSF54495">
    <property type="entry name" value="UBC-like"/>
    <property type="match status" value="1"/>
</dbReference>
<dbReference type="CDD" id="cd23814">
    <property type="entry name" value="UEV_AKTIP"/>
    <property type="match status" value="1"/>
</dbReference>
<dbReference type="InterPro" id="IPR016135">
    <property type="entry name" value="UBQ-conjugating_enzyme/RWD"/>
</dbReference>
<evidence type="ECO:0000313" key="4">
    <source>
        <dbReference type="EnsemblMetazoa" id="KAF7492376.1"/>
    </source>
</evidence>
<accession>A0A834VD29</accession>
<gene>
    <name evidence="3" type="ORF">SSS_3407</name>
</gene>
<dbReference type="Proteomes" id="UP000070412">
    <property type="component" value="Unassembled WGS sequence"/>
</dbReference>
<keyword evidence="5" id="KW-1185">Reference proteome</keyword>
<dbReference type="EnsemblMetazoa" id="SSS_3407s_mrna">
    <property type="protein sequence ID" value="KAF7492376.1"/>
    <property type="gene ID" value="SSS_3407"/>
</dbReference>
<sequence>MDHRFGNHHHRYQNNNDKNNNHHHCRLDDQLQQDHDEYRNEMNNNNQSLPTIANYSSPLFAEYQLMKELIMFKKKEILHVYITPSHRSTFKWFGIMFVHRGLYRGKIMRFSISIGSAYPNCDIPRINFNPIPIHPLVDDQTGLFNLSTKFSRWNSACNYIYELIAYINDAFNIESLDELKQIANVKMFDIDDNRLKINIDQEMNDKFNRLVIEMSEDDQNFIHFDTVPENNLIIDEIKQRLLTKKSPKANCHHISMIDGVRNLNLSTSTTSNPRNYSTPTLQGLSWAKKIILH</sequence>
<feature type="region of interest" description="Disordered" evidence="1">
    <location>
        <begin position="1"/>
        <end position="24"/>
    </location>
</feature>
<name>A0A834VD29_SARSC</name>
<organism evidence="3">
    <name type="scientific">Sarcoptes scabiei</name>
    <name type="common">Itch mite</name>
    <name type="synonym">Acarus scabiei</name>
    <dbReference type="NCBI Taxonomy" id="52283"/>
    <lineage>
        <taxon>Eukaryota</taxon>
        <taxon>Metazoa</taxon>
        <taxon>Ecdysozoa</taxon>
        <taxon>Arthropoda</taxon>
        <taxon>Chelicerata</taxon>
        <taxon>Arachnida</taxon>
        <taxon>Acari</taxon>
        <taxon>Acariformes</taxon>
        <taxon>Sarcoptiformes</taxon>
        <taxon>Astigmata</taxon>
        <taxon>Psoroptidia</taxon>
        <taxon>Sarcoptoidea</taxon>
        <taxon>Sarcoptidae</taxon>
        <taxon>Sarcoptinae</taxon>
        <taxon>Sarcoptes</taxon>
    </lineage>
</organism>
<reference evidence="5" key="1">
    <citation type="journal article" date="2020" name="PLoS Negl. Trop. Dis.">
        <title>High-quality nuclear genome for Sarcoptes scabiei-A critical resource for a neglected parasite.</title>
        <authorList>
            <person name="Korhonen P.K."/>
            <person name="Gasser R.B."/>
            <person name="Ma G."/>
            <person name="Wang T."/>
            <person name="Stroehlein A.J."/>
            <person name="Young N.D."/>
            <person name="Ang C.S."/>
            <person name="Fernando D.D."/>
            <person name="Lu H.C."/>
            <person name="Taylor S."/>
            <person name="Reynolds S.L."/>
            <person name="Mofiz E."/>
            <person name="Najaraj S.H."/>
            <person name="Gowda H."/>
            <person name="Madugundu A."/>
            <person name="Renuse S."/>
            <person name="Holt D."/>
            <person name="Pandey A."/>
            <person name="Papenfuss A.T."/>
            <person name="Fischer K."/>
        </authorList>
    </citation>
    <scope>NUCLEOTIDE SEQUENCE [LARGE SCALE GENOMIC DNA]</scope>
</reference>
<evidence type="ECO:0000313" key="3">
    <source>
        <dbReference type="EMBL" id="KAF7492376.1"/>
    </source>
</evidence>
<feature type="domain" description="UBC core" evidence="2">
    <location>
        <begin position="60"/>
        <end position="220"/>
    </location>
</feature>
<dbReference type="PROSITE" id="PS50127">
    <property type="entry name" value="UBC_2"/>
    <property type="match status" value="1"/>
</dbReference>
<protein>
    <submittedName>
        <fullName evidence="3">AKT-interacting protein</fullName>
    </submittedName>
</protein>
<evidence type="ECO:0000259" key="2">
    <source>
        <dbReference type="PROSITE" id="PS50127"/>
    </source>
</evidence>
<reference evidence="3" key="2">
    <citation type="submission" date="2020-01" db="EMBL/GenBank/DDBJ databases">
        <authorList>
            <person name="Korhonen P.K.K."/>
            <person name="Guangxu M.G."/>
            <person name="Wang T.W."/>
            <person name="Stroehlein A.J.S."/>
            <person name="Young N.D."/>
            <person name="Ang C.-S.A."/>
            <person name="Fernando D.W.F."/>
            <person name="Lu H.L."/>
            <person name="Taylor S.T."/>
            <person name="Ehtesham M.E.M."/>
            <person name="Najaraj S.H.N."/>
            <person name="Harsha G.H.G."/>
            <person name="Madugundu A.M."/>
            <person name="Renuse S.R."/>
            <person name="Holt D.H."/>
            <person name="Pandey A.P."/>
            <person name="Papenfuss A.P."/>
            <person name="Gasser R.B.G."/>
            <person name="Fischer K.F."/>
        </authorList>
    </citation>
    <scope>NUCLEOTIDE SEQUENCE</scope>
    <source>
        <strain evidence="3">SSS_KF_BRIS2020</strain>
    </source>
</reference>
<feature type="compositionally biased region" description="Basic residues" evidence="1">
    <location>
        <begin position="1"/>
        <end position="12"/>
    </location>
</feature>
<dbReference type="OrthoDB" id="5596422at2759"/>
<dbReference type="EMBL" id="WVUK01000056">
    <property type="protein sequence ID" value="KAF7492376.1"/>
    <property type="molecule type" value="Genomic_DNA"/>
</dbReference>